<feature type="compositionally biased region" description="Basic and acidic residues" evidence="1">
    <location>
        <begin position="218"/>
        <end position="232"/>
    </location>
</feature>
<evidence type="ECO:0000313" key="2">
    <source>
        <dbReference type="EMBL" id="KAF6758799.1"/>
    </source>
</evidence>
<feature type="region of interest" description="Disordered" evidence="1">
    <location>
        <begin position="206"/>
        <end position="268"/>
    </location>
</feature>
<accession>A0A8H6I549</accession>
<evidence type="ECO:0000256" key="1">
    <source>
        <dbReference type="SAM" id="MobiDB-lite"/>
    </source>
</evidence>
<keyword evidence="3" id="KW-1185">Reference proteome</keyword>
<dbReference type="EMBL" id="JACGCI010000017">
    <property type="protein sequence ID" value="KAF6758799.1"/>
    <property type="molecule type" value="Genomic_DNA"/>
</dbReference>
<comment type="caution">
    <text evidence="2">The sequence shown here is derived from an EMBL/GenBank/DDBJ whole genome shotgun (WGS) entry which is preliminary data.</text>
</comment>
<dbReference type="Proteomes" id="UP000521943">
    <property type="component" value="Unassembled WGS sequence"/>
</dbReference>
<dbReference type="AlphaFoldDB" id="A0A8H6I549"/>
<name>A0A8H6I549_9AGAR</name>
<feature type="compositionally biased region" description="Pro residues" evidence="1">
    <location>
        <begin position="163"/>
        <end position="177"/>
    </location>
</feature>
<protein>
    <submittedName>
        <fullName evidence="2">Uncharacterized protein</fullName>
    </submittedName>
</protein>
<feature type="region of interest" description="Disordered" evidence="1">
    <location>
        <begin position="1"/>
        <end position="181"/>
    </location>
</feature>
<proteinExistence type="predicted"/>
<feature type="compositionally biased region" description="Basic and acidic residues" evidence="1">
    <location>
        <begin position="80"/>
        <end position="89"/>
    </location>
</feature>
<sequence>MNSVSSSGSNGSGGNGSGNESAGSAGSTRSRGSAGSGGRPEGSWQRRERQERARVVMVNTLMNMNIGEQGTRPGRSRNGGKPEERDPRTIDLGGKKKGLCGDDYFGPCSGRKKTMMRMGSSPGGSPNGTPCTGNTPRASAAHHAAGLKTPPPRVGAVHASAPRPSPRVSPRGSPPSPLAVVPPIKGEVLAVQGEVEGEVIKGSITRHVRTASEPMSLRGHEFPRAPPVKESKSSASVASSPARPRPKPQRKTSNSFSAIGRNLRALKG</sequence>
<evidence type="ECO:0000313" key="3">
    <source>
        <dbReference type="Proteomes" id="UP000521943"/>
    </source>
</evidence>
<feature type="compositionally biased region" description="Low complexity" evidence="1">
    <location>
        <begin position="233"/>
        <end position="242"/>
    </location>
</feature>
<feature type="non-terminal residue" evidence="2">
    <location>
        <position position="268"/>
    </location>
</feature>
<organism evidence="2 3">
    <name type="scientific">Ephemerocybe angulata</name>
    <dbReference type="NCBI Taxonomy" id="980116"/>
    <lineage>
        <taxon>Eukaryota</taxon>
        <taxon>Fungi</taxon>
        <taxon>Dikarya</taxon>
        <taxon>Basidiomycota</taxon>
        <taxon>Agaricomycotina</taxon>
        <taxon>Agaricomycetes</taxon>
        <taxon>Agaricomycetidae</taxon>
        <taxon>Agaricales</taxon>
        <taxon>Agaricineae</taxon>
        <taxon>Psathyrellaceae</taxon>
        <taxon>Ephemerocybe</taxon>
    </lineage>
</organism>
<feature type="compositionally biased region" description="Low complexity" evidence="1">
    <location>
        <begin position="18"/>
        <end position="33"/>
    </location>
</feature>
<feature type="compositionally biased region" description="Low complexity" evidence="1">
    <location>
        <begin position="127"/>
        <end position="136"/>
    </location>
</feature>
<reference evidence="2 3" key="1">
    <citation type="submission" date="2020-07" db="EMBL/GenBank/DDBJ databases">
        <title>Comparative genomics of pyrophilous fungi reveals a link between fire events and developmental genes.</title>
        <authorList>
            <consortium name="DOE Joint Genome Institute"/>
            <person name="Steindorff A.S."/>
            <person name="Carver A."/>
            <person name="Calhoun S."/>
            <person name="Stillman K."/>
            <person name="Liu H."/>
            <person name="Lipzen A."/>
            <person name="Pangilinan J."/>
            <person name="Labutti K."/>
            <person name="Bruns T.D."/>
            <person name="Grigoriev I.V."/>
        </authorList>
    </citation>
    <scope>NUCLEOTIDE SEQUENCE [LARGE SCALE GENOMIC DNA]</scope>
    <source>
        <strain evidence="2 3">CBS 144469</strain>
    </source>
</reference>
<gene>
    <name evidence="2" type="ORF">DFP72DRAFT_886478</name>
</gene>
<feature type="compositionally biased region" description="Basic and acidic residues" evidence="1">
    <location>
        <begin position="44"/>
        <end position="54"/>
    </location>
</feature>